<dbReference type="InterPro" id="IPR039382">
    <property type="entry name" value="DEGP1/8_PDZ_dom"/>
</dbReference>
<dbReference type="Gene3D" id="2.30.42.10">
    <property type="match status" value="1"/>
</dbReference>
<evidence type="ECO:0000256" key="7">
    <source>
        <dbReference type="ARBA" id="ARBA00022825"/>
    </source>
</evidence>
<organism evidence="10 11">
    <name type="scientific">Sesamum angolense</name>
    <dbReference type="NCBI Taxonomy" id="2727404"/>
    <lineage>
        <taxon>Eukaryota</taxon>
        <taxon>Viridiplantae</taxon>
        <taxon>Streptophyta</taxon>
        <taxon>Embryophyta</taxon>
        <taxon>Tracheophyta</taxon>
        <taxon>Spermatophyta</taxon>
        <taxon>Magnoliopsida</taxon>
        <taxon>eudicotyledons</taxon>
        <taxon>Gunneridae</taxon>
        <taxon>Pentapetalae</taxon>
        <taxon>asterids</taxon>
        <taxon>lamiids</taxon>
        <taxon>Lamiales</taxon>
        <taxon>Pedaliaceae</taxon>
        <taxon>Sesamum</taxon>
    </lineage>
</organism>
<dbReference type="InterPro" id="IPR043504">
    <property type="entry name" value="Peptidase_S1_PA_chymotrypsin"/>
</dbReference>
<dbReference type="GO" id="GO:0010206">
    <property type="term" value="P:photosystem II repair"/>
    <property type="evidence" value="ECO:0007669"/>
    <property type="project" value="UniProtKB-ARBA"/>
</dbReference>
<dbReference type="InterPro" id="IPR036034">
    <property type="entry name" value="PDZ_sf"/>
</dbReference>
<evidence type="ECO:0000256" key="3">
    <source>
        <dbReference type="ARBA" id="ARBA00022528"/>
    </source>
</evidence>
<comment type="subcellular location">
    <subcellularLocation>
        <location evidence="1">Plastid</location>
        <location evidence="1">Chloroplast</location>
    </subcellularLocation>
</comment>
<dbReference type="SUPFAM" id="SSF50156">
    <property type="entry name" value="PDZ domain-like"/>
    <property type="match status" value="1"/>
</dbReference>
<dbReference type="Pfam" id="PF13180">
    <property type="entry name" value="PDZ_2"/>
    <property type="match status" value="1"/>
</dbReference>
<dbReference type="PROSITE" id="PS50106">
    <property type="entry name" value="PDZ"/>
    <property type="match status" value="1"/>
</dbReference>
<dbReference type="InterPro" id="IPR001478">
    <property type="entry name" value="PDZ"/>
</dbReference>
<dbReference type="CDD" id="cd00990">
    <property type="entry name" value="cpPDZ_AtDEGP1-like"/>
    <property type="match status" value="1"/>
</dbReference>
<dbReference type="InterPro" id="IPR009003">
    <property type="entry name" value="Peptidase_S1_PA"/>
</dbReference>
<reference evidence="10" key="2">
    <citation type="journal article" date="2024" name="Plant">
        <title>Genomic evolution and insights into agronomic trait innovations of Sesamum species.</title>
        <authorList>
            <person name="Miao H."/>
            <person name="Wang L."/>
            <person name="Qu L."/>
            <person name="Liu H."/>
            <person name="Sun Y."/>
            <person name="Le M."/>
            <person name="Wang Q."/>
            <person name="Wei S."/>
            <person name="Zheng Y."/>
            <person name="Lin W."/>
            <person name="Duan Y."/>
            <person name="Cao H."/>
            <person name="Xiong S."/>
            <person name="Wang X."/>
            <person name="Wei L."/>
            <person name="Li C."/>
            <person name="Ma Q."/>
            <person name="Ju M."/>
            <person name="Zhao R."/>
            <person name="Li G."/>
            <person name="Mu C."/>
            <person name="Tian Q."/>
            <person name="Mei H."/>
            <person name="Zhang T."/>
            <person name="Gao T."/>
            <person name="Zhang H."/>
        </authorList>
    </citation>
    <scope>NUCLEOTIDE SEQUENCE</scope>
    <source>
        <strain evidence="10">K16</strain>
    </source>
</reference>
<accession>A0AAE2C5M9</accession>
<dbReference type="FunFam" id="2.40.10.10:FF:000103">
    <property type="entry name" value="Protease Do-like 1, chloroplastic"/>
    <property type="match status" value="1"/>
</dbReference>
<keyword evidence="5 10" id="KW-0645">Protease</keyword>
<evidence type="ECO:0000256" key="4">
    <source>
        <dbReference type="ARBA" id="ARBA00022640"/>
    </source>
</evidence>
<dbReference type="PANTHER" id="PTHR43343">
    <property type="entry name" value="PEPTIDASE S12"/>
    <property type="match status" value="1"/>
</dbReference>
<comment type="caution">
    <text evidence="10">The sequence shown here is derived from an EMBL/GenBank/DDBJ whole genome shotgun (WGS) entry which is preliminary data.</text>
</comment>
<dbReference type="FunFam" id="2.40.10.10:FF:000001">
    <property type="entry name" value="Periplasmic serine protease DegS"/>
    <property type="match status" value="1"/>
</dbReference>
<keyword evidence="4" id="KW-0934">Plastid</keyword>
<name>A0AAE2C5M9_9LAMI</name>
<keyword evidence="6" id="KW-0378">Hydrolase</keyword>
<evidence type="ECO:0000256" key="2">
    <source>
        <dbReference type="ARBA" id="ARBA00010541"/>
    </source>
</evidence>
<evidence type="ECO:0000256" key="5">
    <source>
        <dbReference type="ARBA" id="ARBA00022670"/>
    </source>
</evidence>
<dbReference type="GO" id="GO:0004252">
    <property type="term" value="F:serine-type endopeptidase activity"/>
    <property type="evidence" value="ECO:0007669"/>
    <property type="project" value="InterPro"/>
</dbReference>
<evidence type="ECO:0000256" key="1">
    <source>
        <dbReference type="ARBA" id="ARBA00004229"/>
    </source>
</evidence>
<reference evidence="10" key="1">
    <citation type="submission" date="2020-06" db="EMBL/GenBank/DDBJ databases">
        <authorList>
            <person name="Li T."/>
            <person name="Hu X."/>
            <person name="Zhang T."/>
            <person name="Song X."/>
            <person name="Zhang H."/>
            <person name="Dai N."/>
            <person name="Sheng W."/>
            <person name="Hou X."/>
            <person name="Wei L."/>
        </authorList>
    </citation>
    <scope>NUCLEOTIDE SEQUENCE</scope>
    <source>
        <strain evidence="10">K16</strain>
        <tissue evidence="10">Leaf</tissue>
    </source>
</reference>
<dbReference type="AlphaFoldDB" id="A0AAE2C5M9"/>
<dbReference type="SMART" id="SM00228">
    <property type="entry name" value="PDZ"/>
    <property type="match status" value="1"/>
</dbReference>
<dbReference type="PANTHER" id="PTHR43343:SF2">
    <property type="entry name" value="PDZ DOMAIN-CONTAINING PROTEIN"/>
    <property type="match status" value="1"/>
</dbReference>
<protein>
    <submittedName>
        <fullName evidence="10">Protease Do-like 1, chloroplastic</fullName>
    </submittedName>
</protein>
<evidence type="ECO:0000313" key="11">
    <source>
        <dbReference type="Proteomes" id="UP001289374"/>
    </source>
</evidence>
<dbReference type="InterPro" id="IPR051201">
    <property type="entry name" value="Chloro_Bact_Ser_Proteases"/>
</dbReference>
<evidence type="ECO:0000259" key="9">
    <source>
        <dbReference type="PROSITE" id="PS50106"/>
    </source>
</evidence>
<evidence type="ECO:0000313" key="10">
    <source>
        <dbReference type="EMBL" id="KAK4409924.1"/>
    </source>
</evidence>
<sequence>MAALASTFFASTPKLSHSSTANSIPKFSLAKSLYHFNRPNLIAPIVVSALRDKFVRDDSASELDSHNGLKKLVDSLFVLCASVALSASLFVADVDSASAFVVTTPRKLQSDELATVRLFQENTPSVVYITNLAARQDAFTLDVLEVPQGSGSGFVWDTDGHIVTNYHVIRGASDLKVTLADQSTYDAKVVGFDQDKDVAVLRIDAPKDKLRPIPIGVSADLLVGQKVYAIGNPFGLDHTLTTGVISGLRREISSAATGRPIQDVIQTDAAINPGNSGGPLLDSSGNLIGINTAIYSPSGASSGVGFSIPVDTVSGIVDQLVKFGKVTRPILGIKFAPDQSVEQLGVSGVLVLDAPANGPAGKAGLLPTKRDAYGRLILGDIITSVNGKKVTNGSDLYRILDQCKVGDKVIVEVLRGDHLEKIPVVLEPKPDET</sequence>
<dbReference type="EMBL" id="JACGWL010000001">
    <property type="protein sequence ID" value="KAK4409924.1"/>
    <property type="molecule type" value="Genomic_DNA"/>
</dbReference>
<dbReference type="Proteomes" id="UP001289374">
    <property type="component" value="Unassembled WGS sequence"/>
</dbReference>
<dbReference type="GO" id="GO:0009534">
    <property type="term" value="C:chloroplast thylakoid"/>
    <property type="evidence" value="ECO:0007669"/>
    <property type="project" value="UniProtKB-ARBA"/>
</dbReference>
<feature type="domain" description="PDZ" evidence="9">
    <location>
        <begin position="320"/>
        <end position="392"/>
    </location>
</feature>
<proteinExistence type="inferred from homology"/>
<keyword evidence="11" id="KW-1185">Reference proteome</keyword>
<dbReference type="Gene3D" id="2.40.10.10">
    <property type="entry name" value="Trypsin-like serine proteases"/>
    <property type="match status" value="2"/>
</dbReference>
<comment type="similarity">
    <text evidence="2">Belongs to the peptidase S1C family.</text>
</comment>
<evidence type="ECO:0000256" key="8">
    <source>
        <dbReference type="ARBA" id="ARBA00022946"/>
    </source>
</evidence>
<dbReference type="Pfam" id="PF13365">
    <property type="entry name" value="Trypsin_2"/>
    <property type="match status" value="1"/>
</dbReference>
<keyword evidence="3" id="KW-0150">Chloroplast</keyword>
<keyword evidence="7" id="KW-0720">Serine protease</keyword>
<dbReference type="SUPFAM" id="SSF50494">
    <property type="entry name" value="Trypsin-like serine proteases"/>
    <property type="match status" value="1"/>
</dbReference>
<gene>
    <name evidence="10" type="ORF">Sango_0065400</name>
</gene>
<keyword evidence="8" id="KW-0809">Transit peptide</keyword>
<dbReference type="GO" id="GO:0006508">
    <property type="term" value="P:proteolysis"/>
    <property type="evidence" value="ECO:0007669"/>
    <property type="project" value="UniProtKB-KW"/>
</dbReference>
<dbReference type="PRINTS" id="PR00834">
    <property type="entry name" value="PROTEASES2C"/>
</dbReference>
<evidence type="ECO:0000256" key="6">
    <source>
        <dbReference type="ARBA" id="ARBA00022801"/>
    </source>
</evidence>
<dbReference type="InterPro" id="IPR001940">
    <property type="entry name" value="Peptidase_S1C"/>
</dbReference>